<dbReference type="RefSeq" id="WP_381511869.1">
    <property type="nucleotide sequence ID" value="NZ_JBHUEL010000003.1"/>
</dbReference>
<evidence type="ECO:0000256" key="2">
    <source>
        <dbReference type="ARBA" id="ARBA00022679"/>
    </source>
</evidence>
<dbReference type="InterPro" id="IPR025877">
    <property type="entry name" value="MobA-like_NTP_Trfase"/>
</dbReference>
<evidence type="ECO:0000313" key="10">
    <source>
        <dbReference type="Proteomes" id="UP001597215"/>
    </source>
</evidence>
<proteinExistence type="predicted"/>
<evidence type="ECO:0000256" key="1">
    <source>
        <dbReference type="ARBA" id="ARBA00022490"/>
    </source>
</evidence>
<gene>
    <name evidence="9" type="ORF">ACFSAG_04765</name>
</gene>
<keyword evidence="4" id="KW-0547">Nucleotide-binding</keyword>
<dbReference type="CDD" id="cd02503">
    <property type="entry name" value="MobA"/>
    <property type="match status" value="1"/>
</dbReference>
<keyword evidence="6" id="KW-0342">GTP-binding</keyword>
<keyword evidence="7" id="KW-0501">Molybdenum cofactor biosynthesis</keyword>
<dbReference type="Pfam" id="PF12804">
    <property type="entry name" value="NTP_transf_3"/>
    <property type="match status" value="1"/>
</dbReference>
<reference evidence="10" key="1">
    <citation type="journal article" date="2019" name="Int. J. Syst. Evol. Microbiol.">
        <title>The Global Catalogue of Microorganisms (GCM) 10K type strain sequencing project: providing services to taxonomists for standard genome sequencing and annotation.</title>
        <authorList>
            <consortium name="The Broad Institute Genomics Platform"/>
            <consortium name="The Broad Institute Genome Sequencing Center for Infectious Disease"/>
            <person name="Wu L."/>
            <person name="Ma J."/>
        </authorList>
    </citation>
    <scope>NUCLEOTIDE SEQUENCE [LARGE SCALE GENOMIC DNA]</scope>
    <source>
        <strain evidence="10">CGMCC 1.12449</strain>
    </source>
</reference>
<dbReference type="InterPro" id="IPR029044">
    <property type="entry name" value="Nucleotide-diphossugar_trans"/>
</dbReference>
<dbReference type="InterPro" id="IPR013482">
    <property type="entry name" value="Molybde_CF_guanTrfase"/>
</dbReference>
<evidence type="ECO:0000256" key="4">
    <source>
        <dbReference type="ARBA" id="ARBA00022741"/>
    </source>
</evidence>
<feature type="domain" description="MobA-like NTP transferase" evidence="8">
    <location>
        <begin position="5"/>
        <end position="105"/>
    </location>
</feature>
<dbReference type="PANTHER" id="PTHR19136:SF81">
    <property type="entry name" value="MOLYBDENUM COFACTOR GUANYLYLTRANSFERASE"/>
    <property type="match status" value="1"/>
</dbReference>
<protein>
    <submittedName>
        <fullName evidence="9">Molybdenum cofactor guanylyltransferase</fullName>
    </submittedName>
</protein>
<keyword evidence="10" id="KW-1185">Reference proteome</keyword>
<dbReference type="GO" id="GO:0016779">
    <property type="term" value="F:nucleotidyltransferase activity"/>
    <property type="evidence" value="ECO:0007669"/>
    <property type="project" value="UniProtKB-KW"/>
</dbReference>
<organism evidence="9 10">
    <name type="scientific">Sphingorhabdus buctiana</name>
    <dbReference type="NCBI Taxonomy" id="1508805"/>
    <lineage>
        <taxon>Bacteria</taxon>
        <taxon>Pseudomonadati</taxon>
        <taxon>Pseudomonadota</taxon>
        <taxon>Alphaproteobacteria</taxon>
        <taxon>Sphingomonadales</taxon>
        <taxon>Sphingomonadaceae</taxon>
        <taxon>Sphingorhabdus</taxon>
    </lineage>
</organism>
<evidence type="ECO:0000313" key="9">
    <source>
        <dbReference type="EMBL" id="MFD1766153.1"/>
    </source>
</evidence>
<keyword evidence="2" id="KW-0808">Transferase</keyword>
<dbReference type="EMBL" id="JBHUEL010000003">
    <property type="protein sequence ID" value="MFD1766153.1"/>
    <property type="molecule type" value="Genomic_DNA"/>
</dbReference>
<comment type="caution">
    <text evidence="9">The sequence shown here is derived from an EMBL/GenBank/DDBJ whole genome shotgun (WGS) entry which is preliminary data.</text>
</comment>
<evidence type="ECO:0000256" key="3">
    <source>
        <dbReference type="ARBA" id="ARBA00022723"/>
    </source>
</evidence>
<keyword evidence="3" id="KW-0479">Metal-binding</keyword>
<name>A0ABW4MCK5_9SPHN</name>
<evidence type="ECO:0000259" key="8">
    <source>
        <dbReference type="Pfam" id="PF12804"/>
    </source>
</evidence>
<keyword evidence="1" id="KW-0963">Cytoplasm</keyword>
<evidence type="ECO:0000256" key="6">
    <source>
        <dbReference type="ARBA" id="ARBA00023134"/>
    </source>
</evidence>
<keyword evidence="5" id="KW-0460">Magnesium</keyword>
<accession>A0ABW4MCK5</accession>
<keyword evidence="9" id="KW-0548">Nucleotidyltransferase</keyword>
<dbReference type="Gene3D" id="3.90.550.10">
    <property type="entry name" value="Spore Coat Polysaccharide Biosynthesis Protein SpsA, Chain A"/>
    <property type="match status" value="1"/>
</dbReference>
<dbReference type="SUPFAM" id="SSF53448">
    <property type="entry name" value="Nucleotide-diphospho-sugar transferases"/>
    <property type="match status" value="1"/>
</dbReference>
<evidence type="ECO:0000256" key="7">
    <source>
        <dbReference type="ARBA" id="ARBA00023150"/>
    </source>
</evidence>
<evidence type="ECO:0000256" key="5">
    <source>
        <dbReference type="ARBA" id="ARBA00022842"/>
    </source>
</evidence>
<dbReference type="PANTHER" id="PTHR19136">
    <property type="entry name" value="MOLYBDENUM COFACTOR GUANYLYLTRANSFERASE"/>
    <property type="match status" value="1"/>
</dbReference>
<sequence length="169" mass="17669">MRVLGAILAGGQSRRFGSDKASALLDGKPLLDHVADALRGQAKALVVAGRAWPGIESVTDLPSPGLGPLAGLAGALDHAWRHDFDAVLSSSCDVIGLPENLAEQLGIGPAIAADLPIVGFWPVALRTSLLEWLADAQNRSVYSFAAHIGARKVDLKAALRNVNRPEDLA</sequence>
<dbReference type="Proteomes" id="UP001597215">
    <property type="component" value="Unassembled WGS sequence"/>
</dbReference>